<dbReference type="EMBL" id="FNNP01000004">
    <property type="protein sequence ID" value="SDX29339.1"/>
    <property type="molecule type" value="Genomic_DNA"/>
</dbReference>
<keyword evidence="2" id="KW-1185">Reference proteome</keyword>
<keyword evidence="1" id="KW-0282">Flagellum</keyword>
<dbReference type="Proteomes" id="UP000183400">
    <property type="component" value="Unassembled WGS sequence"/>
</dbReference>
<gene>
    <name evidence="1" type="ORF">SAMN05444358_104184</name>
</gene>
<protein>
    <submittedName>
        <fullName evidence="1">Flagellar assembly protein FliH</fullName>
    </submittedName>
</protein>
<keyword evidence="1" id="KW-0966">Cell projection</keyword>
<accession>A0A1H3AKJ1</accession>
<evidence type="ECO:0000313" key="2">
    <source>
        <dbReference type="Proteomes" id="UP000183400"/>
    </source>
</evidence>
<name>A0A1H3AKJ1_9RHOB</name>
<keyword evidence="1" id="KW-0969">Cilium</keyword>
<dbReference type="STRING" id="985054.SAMN05444358_104184"/>
<dbReference type="AlphaFoldDB" id="A0A1H3AKJ1"/>
<sequence>MMSIAHLLEDFTAPASGVAVHLLDEEALEEQRLAAFERGYGAGWDDAVQAQEQGRAQLGSDLSATLSDLSFTYQEAMTRMTLSLEPMFQSLVQVVLPETFERGFATRLAEQLGEMAGEQIGQPMHLTVPAGTSEQVAALLPQDISPRLQLVEDPSLLPGQARLQVGIARREMDCAALLKSIATAFDAYLFEAREALSNE</sequence>
<organism evidence="1 2">
    <name type="scientific">Ruegeria halocynthiae</name>
    <dbReference type="NCBI Taxonomy" id="985054"/>
    <lineage>
        <taxon>Bacteria</taxon>
        <taxon>Pseudomonadati</taxon>
        <taxon>Pseudomonadota</taxon>
        <taxon>Alphaproteobacteria</taxon>
        <taxon>Rhodobacterales</taxon>
        <taxon>Roseobacteraceae</taxon>
        <taxon>Ruegeria</taxon>
    </lineage>
</organism>
<evidence type="ECO:0000313" key="1">
    <source>
        <dbReference type="EMBL" id="SDX29339.1"/>
    </source>
</evidence>
<proteinExistence type="predicted"/>
<reference evidence="2" key="1">
    <citation type="submission" date="2016-10" db="EMBL/GenBank/DDBJ databases">
        <authorList>
            <person name="Varghese N."/>
            <person name="Submissions S."/>
        </authorList>
    </citation>
    <scope>NUCLEOTIDE SEQUENCE [LARGE SCALE GENOMIC DNA]</scope>
    <source>
        <strain evidence="2">DSM 27839</strain>
    </source>
</reference>